<keyword evidence="1" id="KW-0472">Membrane</keyword>
<evidence type="ECO:0000256" key="1">
    <source>
        <dbReference type="SAM" id="Phobius"/>
    </source>
</evidence>
<gene>
    <name evidence="2" type="ORF">LMG18095_02263</name>
</gene>
<name>A0ABM9JFM2_9RALS</name>
<feature type="transmembrane region" description="Helical" evidence="1">
    <location>
        <begin position="6"/>
        <end position="25"/>
    </location>
</feature>
<proteinExistence type="predicted"/>
<comment type="caution">
    <text evidence="2">The sequence shown here is derived from an EMBL/GenBank/DDBJ whole genome shotgun (WGS) entry which is preliminary data.</text>
</comment>
<keyword evidence="1" id="KW-0812">Transmembrane</keyword>
<accession>A0ABM9JFM2</accession>
<dbReference type="RefSeq" id="WP_012436143.1">
    <property type="nucleotide sequence ID" value="NZ_CATWDO010000003.1"/>
</dbReference>
<sequence length="93" mass="10716">MKDTGGIIGAFAVWAFIFWGVNHVWVHWGIKDWIEVNVTCTHKNFIGHCLTDDEYLRQVARDAANDALFELTTYCGWSFHRGESRCLAFHPTN</sequence>
<keyword evidence="1" id="KW-1133">Transmembrane helix</keyword>
<reference evidence="2 3" key="1">
    <citation type="submission" date="2023-07" db="EMBL/GenBank/DDBJ databases">
        <authorList>
            <person name="Peeters C."/>
        </authorList>
    </citation>
    <scope>NUCLEOTIDE SEQUENCE [LARGE SCALE GENOMIC DNA]</scope>
    <source>
        <strain evidence="2 3">LMG 18095</strain>
    </source>
</reference>
<evidence type="ECO:0000313" key="3">
    <source>
        <dbReference type="Proteomes" id="UP001189773"/>
    </source>
</evidence>
<evidence type="ECO:0000313" key="2">
    <source>
        <dbReference type="EMBL" id="CAJ0792079.1"/>
    </source>
</evidence>
<organism evidence="2 3">
    <name type="scientific">Ralstonia thomasii</name>
    <dbReference type="NCBI Taxonomy" id="3058596"/>
    <lineage>
        <taxon>Bacteria</taxon>
        <taxon>Pseudomonadati</taxon>
        <taxon>Pseudomonadota</taxon>
        <taxon>Betaproteobacteria</taxon>
        <taxon>Burkholderiales</taxon>
        <taxon>Burkholderiaceae</taxon>
        <taxon>Ralstonia</taxon>
    </lineage>
</organism>
<dbReference type="EMBL" id="CATZAR010000005">
    <property type="protein sequence ID" value="CAJ0792079.1"/>
    <property type="molecule type" value="Genomic_DNA"/>
</dbReference>
<keyword evidence="3" id="KW-1185">Reference proteome</keyword>
<dbReference type="Proteomes" id="UP001189773">
    <property type="component" value="Unassembled WGS sequence"/>
</dbReference>
<protein>
    <recommendedName>
        <fullName evidence="4">TMhelix containing protein</fullName>
    </recommendedName>
</protein>
<evidence type="ECO:0008006" key="4">
    <source>
        <dbReference type="Google" id="ProtNLM"/>
    </source>
</evidence>